<keyword evidence="3 6" id="KW-0863">Zinc-finger</keyword>
<evidence type="ECO:0000256" key="7">
    <source>
        <dbReference type="SAM" id="MobiDB-lite"/>
    </source>
</evidence>
<dbReference type="InParanoid" id="A0A1B7MMT5"/>
<dbReference type="CDD" id="cd00202">
    <property type="entry name" value="ZnF_GATA"/>
    <property type="match status" value="1"/>
</dbReference>
<dbReference type="SMART" id="SM00401">
    <property type="entry name" value="ZnF_GATA"/>
    <property type="match status" value="1"/>
</dbReference>
<evidence type="ECO:0000256" key="4">
    <source>
        <dbReference type="ARBA" id="ARBA00022833"/>
    </source>
</evidence>
<evidence type="ECO:0000256" key="6">
    <source>
        <dbReference type="PROSITE-ProRule" id="PRU00094"/>
    </source>
</evidence>
<dbReference type="GO" id="GO:0000978">
    <property type="term" value="F:RNA polymerase II cis-regulatory region sequence-specific DNA binding"/>
    <property type="evidence" value="ECO:0007669"/>
    <property type="project" value="TreeGrafter"/>
</dbReference>
<organism evidence="9 10">
    <name type="scientific">Rhizopogon vinicolor AM-OR11-026</name>
    <dbReference type="NCBI Taxonomy" id="1314800"/>
    <lineage>
        <taxon>Eukaryota</taxon>
        <taxon>Fungi</taxon>
        <taxon>Dikarya</taxon>
        <taxon>Basidiomycota</taxon>
        <taxon>Agaricomycotina</taxon>
        <taxon>Agaricomycetes</taxon>
        <taxon>Agaricomycetidae</taxon>
        <taxon>Boletales</taxon>
        <taxon>Suillineae</taxon>
        <taxon>Rhizopogonaceae</taxon>
        <taxon>Rhizopogon</taxon>
    </lineage>
</organism>
<dbReference type="PRINTS" id="PR00619">
    <property type="entry name" value="GATAZNFINGER"/>
</dbReference>
<protein>
    <recommendedName>
        <fullName evidence="8">GATA-type domain-containing protein</fullName>
    </recommendedName>
</protein>
<dbReference type="InterPro" id="IPR000679">
    <property type="entry name" value="Znf_GATA"/>
</dbReference>
<dbReference type="GO" id="GO:0045944">
    <property type="term" value="P:positive regulation of transcription by RNA polymerase II"/>
    <property type="evidence" value="ECO:0007669"/>
    <property type="project" value="TreeGrafter"/>
</dbReference>
<gene>
    <name evidence="9" type="ORF">K503DRAFT_835892</name>
</gene>
<dbReference type="PANTHER" id="PTHR10071">
    <property type="entry name" value="TRANSCRIPTION FACTOR GATA FAMILY MEMBER"/>
    <property type="match status" value="1"/>
</dbReference>
<keyword evidence="10" id="KW-1185">Reference proteome</keyword>
<comment type="subcellular location">
    <subcellularLocation>
        <location evidence="1">Nucleus</location>
    </subcellularLocation>
</comment>
<evidence type="ECO:0000256" key="1">
    <source>
        <dbReference type="ARBA" id="ARBA00004123"/>
    </source>
</evidence>
<feature type="compositionally biased region" description="Polar residues" evidence="7">
    <location>
        <begin position="85"/>
        <end position="112"/>
    </location>
</feature>
<dbReference type="EMBL" id="KV448685">
    <property type="protein sequence ID" value="OAX33910.1"/>
    <property type="molecule type" value="Genomic_DNA"/>
</dbReference>
<evidence type="ECO:0000313" key="10">
    <source>
        <dbReference type="Proteomes" id="UP000092154"/>
    </source>
</evidence>
<dbReference type="Gene3D" id="3.30.50.10">
    <property type="entry name" value="Erythroid Transcription Factor GATA-1, subunit A"/>
    <property type="match status" value="1"/>
</dbReference>
<reference evidence="9 10" key="1">
    <citation type="submission" date="2016-06" db="EMBL/GenBank/DDBJ databases">
        <title>Comparative genomics of the ectomycorrhizal sister species Rhizopogon vinicolor and Rhizopogon vesiculosus (Basidiomycota: Boletales) reveals a divergence of the mating type B locus.</title>
        <authorList>
            <consortium name="DOE Joint Genome Institute"/>
            <person name="Mujic A.B."/>
            <person name="Kuo A."/>
            <person name="Tritt A."/>
            <person name="Lipzen A."/>
            <person name="Chen C."/>
            <person name="Johnson J."/>
            <person name="Sharma A."/>
            <person name="Barry K."/>
            <person name="Grigoriev I.V."/>
            <person name="Spatafora J.W."/>
        </authorList>
    </citation>
    <scope>NUCLEOTIDE SEQUENCE [LARGE SCALE GENOMIC DNA]</scope>
    <source>
        <strain evidence="9 10">AM-OR11-026</strain>
    </source>
</reference>
<dbReference type="SUPFAM" id="SSF57716">
    <property type="entry name" value="Glucocorticoid receptor-like (DNA-binding domain)"/>
    <property type="match status" value="1"/>
</dbReference>
<evidence type="ECO:0000256" key="3">
    <source>
        <dbReference type="ARBA" id="ARBA00022771"/>
    </source>
</evidence>
<keyword evidence="4" id="KW-0862">Zinc</keyword>
<accession>A0A1B7MMT5</accession>
<feature type="region of interest" description="Disordered" evidence="7">
    <location>
        <begin position="85"/>
        <end position="118"/>
    </location>
</feature>
<keyword evidence="2" id="KW-0479">Metal-binding</keyword>
<keyword evidence="5" id="KW-0539">Nucleus</keyword>
<dbReference type="GO" id="GO:0008270">
    <property type="term" value="F:zinc ion binding"/>
    <property type="evidence" value="ECO:0007669"/>
    <property type="project" value="UniProtKB-KW"/>
</dbReference>
<evidence type="ECO:0000256" key="2">
    <source>
        <dbReference type="ARBA" id="ARBA00022723"/>
    </source>
</evidence>
<dbReference type="Proteomes" id="UP000092154">
    <property type="component" value="Unassembled WGS sequence"/>
</dbReference>
<dbReference type="GO" id="GO:0005634">
    <property type="term" value="C:nucleus"/>
    <property type="evidence" value="ECO:0007669"/>
    <property type="project" value="UniProtKB-SubCell"/>
</dbReference>
<dbReference type="Pfam" id="PF00320">
    <property type="entry name" value="GATA"/>
    <property type="match status" value="1"/>
</dbReference>
<evidence type="ECO:0000313" key="9">
    <source>
        <dbReference type="EMBL" id="OAX33910.1"/>
    </source>
</evidence>
<feature type="domain" description="GATA-type" evidence="8">
    <location>
        <begin position="14"/>
        <end position="67"/>
    </location>
</feature>
<dbReference type="OrthoDB" id="515401at2759"/>
<dbReference type="InterPro" id="IPR039355">
    <property type="entry name" value="Transcription_factor_GATA"/>
</dbReference>
<sequence length="159" mass="17458">MSIGDLNAVLTIFSIGGAQCYSCHTTVTPLWRKDDESKMVCNACSLYYKLHDSVRPIRMRSNTIRKRSHYDVCVPCSSLTELTSASNIPSTPSELPSQTQTPSASLSISCRPTPSPSPILALDNTTRPIASQYGCERECRDGRYGCVFGREQQIDGCAQ</sequence>
<evidence type="ECO:0000259" key="8">
    <source>
        <dbReference type="PROSITE" id="PS50114"/>
    </source>
</evidence>
<dbReference type="InterPro" id="IPR013088">
    <property type="entry name" value="Znf_NHR/GATA"/>
</dbReference>
<dbReference type="PROSITE" id="PS50114">
    <property type="entry name" value="GATA_ZN_FINGER_2"/>
    <property type="match status" value="1"/>
</dbReference>
<evidence type="ECO:0000256" key="5">
    <source>
        <dbReference type="ARBA" id="ARBA00023242"/>
    </source>
</evidence>
<dbReference type="AlphaFoldDB" id="A0A1B7MMT5"/>
<dbReference type="GO" id="GO:0000122">
    <property type="term" value="P:negative regulation of transcription by RNA polymerase II"/>
    <property type="evidence" value="ECO:0007669"/>
    <property type="project" value="TreeGrafter"/>
</dbReference>
<dbReference type="GO" id="GO:0000981">
    <property type="term" value="F:DNA-binding transcription factor activity, RNA polymerase II-specific"/>
    <property type="evidence" value="ECO:0007669"/>
    <property type="project" value="TreeGrafter"/>
</dbReference>
<dbReference type="PANTHER" id="PTHR10071:SF281">
    <property type="entry name" value="BOX A-BINDING FACTOR-RELATED"/>
    <property type="match status" value="1"/>
</dbReference>
<dbReference type="STRING" id="1314800.A0A1B7MMT5"/>
<proteinExistence type="predicted"/>
<name>A0A1B7MMT5_9AGAM</name>